<dbReference type="SUPFAM" id="SSF51735">
    <property type="entry name" value="NAD(P)-binding Rossmann-fold domains"/>
    <property type="match status" value="1"/>
</dbReference>
<dbReference type="SUPFAM" id="SSF50129">
    <property type="entry name" value="GroES-like"/>
    <property type="match status" value="1"/>
</dbReference>
<evidence type="ECO:0000313" key="3">
    <source>
        <dbReference type="EMBL" id="CAE6383866.1"/>
    </source>
</evidence>
<accession>A0A8H3A2L8</accession>
<comment type="caution">
    <text evidence="3">The sequence shown here is derived from an EMBL/GenBank/DDBJ whole genome shotgun (WGS) entry which is preliminary data.</text>
</comment>
<name>A0A8H3A2L8_9AGAM</name>
<dbReference type="PANTHER" id="PTHR43205:SF7">
    <property type="entry name" value="PROSTAGLANDIN REDUCTASE 1"/>
    <property type="match status" value="1"/>
</dbReference>
<organism evidence="3 4">
    <name type="scientific">Rhizoctonia solani</name>
    <dbReference type="NCBI Taxonomy" id="456999"/>
    <lineage>
        <taxon>Eukaryota</taxon>
        <taxon>Fungi</taxon>
        <taxon>Dikarya</taxon>
        <taxon>Basidiomycota</taxon>
        <taxon>Agaricomycotina</taxon>
        <taxon>Agaricomycetes</taxon>
        <taxon>Cantharellales</taxon>
        <taxon>Ceratobasidiaceae</taxon>
        <taxon>Rhizoctonia</taxon>
    </lineage>
</organism>
<dbReference type="EMBL" id="CAJMWQ010000805">
    <property type="protein sequence ID" value="CAE6383866.1"/>
    <property type="molecule type" value="Genomic_DNA"/>
</dbReference>
<dbReference type="Gene3D" id="3.40.50.720">
    <property type="entry name" value="NAD(P)-binding Rossmann-like Domain"/>
    <property type="match status" value="1"/>
</dbReference>
<reference evidence="3" key="1">
    <citation type="submission" date="2021-01" db="EMBL/GenBank/DDBJ databases">
        <authorList>
            <person name="Kaushik A."/>
        </authorList>
    </citation>
    <scope>NUCLEOTIDE SEQUENCE</scope>
    <source>
        <strain evidence="3">AG1-1B</strain>
    </source>
</reference>
<dbReference type="InterPro" id="IPR036291">
    <property type="entry name" value="NAD(P)-bd_dom_sf"/>
</dbReference>
<keyword evidence="1" id="KW-0560">Oxidoreductase</keyword>
<dbReference type="PANTHER" id="PTHR43205">
    <property type="entry name" value="PROSTAGLANDIN REDUCTASE"/>
    <property type="match status" value="1"/>
</dbReference>
<dbReference type="InterPro" id="IPR041694">
    <property type="entry name" value="ADH_N_2"/>
</dbReference>
<evidence type="ECO:0000313" key="4">
    <source>
        <dbReference type="Proteomes" id="UP000663826"/>
    </source>
</evidence>
<dbReference type="InterPro" id="IPR011032">
    <property type="entry name" value="GroES-like_sf"/>
</dbReference>
<dbReference type="GO" id="GO:0016628">
    <property type="term" value="F:oxidoreductase activity, acting on the CH-CH group of donors, NAD or NADP as acceptor"/>
    <property type="evidence" value="ECO:0007669"/>
    <property type="project" value="InterPro"/>
</dbReference>
<sequence>MSPIPNRGAIYNSIPDGYPVLNETITLGTDTIDLESAPLNGGILVKSLWLSIDPFLRERMRDPSIKSYAPGYQIGKPISGFAVVQVVRSELANVKAGDFLTLPECPFQEYSVLPPEHSFTTIKEEKGVPLSLHVGLLGMPGKTALYGLEVVGKPVKGETIFVSSGASAVGSLVAQLSKAKGLKVIASAGSDDKVAFMRSIGVDIAFNYKTNNVEEILAKEGPIDIYWDNVGGPTLDAALDALTPGGRVVVCGIMSDYNSKEPYGVKNTGRILAKRLRVEGFYWFLAGEIYEGQKDTSEKFMHDVVPLVKSGQLKWSEQVFEGIESVGEAIVAVQRGTATAKVVVR</sequence>
<dbReference type="InterPro" id="IPR013149">
    <property type="entry name" value="ADH-like_C"/>
</dbReference>
<dbReference type="CDD" id="cd05288">
    <property type="entry name" value="PGDH"/>
    <property type="match status" value="1"/>
</dbReference>
<evidence type="ECO:0000259" key="2">
    <source>
        <dbReference type="SMART" id="SM00829"/>
    </source>
</evidence>
<proteinExistence type="predicted"/>
<evidence type="ECO:0000256" key="1">
    <source>
        <dbReference type="ARBA" id="ARBA00023002"/>
    </source>
</evidence>
<dbReference type="Pfam" id="PF16884">
    <property type="entry name" value="ADH_N_2"/>
    <property type="match status" value="1"/>
</dbReference>
<dbReference type="Pfam" id="PF00107">
    <property type="entry name" value="ADH_zinc_N"/>
    <property type="match status" value="1"/>
</dbReference>
<dbReference type="InterPro" id="IPR045010">
    <property type="entry name" value="MDR_fam"/>
</dbReference>
<protein>
    <recommendedName>
        <fullName evidence="2">Enoyl reductase (ER) domain-containing protein</fullName>
    </recommendedName>
</protein>
<dbReference type="AlphaFoldDB" id="A0A8H3A2L8"/>
<feature type="domain" description="Enoyl reductase (ER)" evidence="2">
    <location>
        <begin position="8"/>
        <end position="344"/>
    </location>
</feature>
<feature type="non-terminal residue" evidence="3">
    <location>
        <position position="1"/>
    </location>
</feature>
<dbReference type="Gene3D" id="3.90.180.10">
    <property type="entry name" value="Medium-chain alcohol dehydrogenases, catalytic domain"/>
    <property type="match status" value="1"/>
</dbReference>
<dbReference type="SMART" id="SM00829">
    <property type="entry name" value="PKS_ER"/>
    <property type="match status" value="1"/>
</dbReference>
<dbReference type="Proteomes" id="UP000663826">
    <property type="component" value="Unassembled WGS sequence"/>
</dbReference>
<dbReference type="InterPro" id="IPR020843">
    <property type="entry name" value="ER"/>
</dbReference>
<dbReference type="FunFam" id="3.40.50.720:FF:000121">
    <property type="entry name" value="Prostaglandin reductase 2"/>
    <property type="match status" value="1"/>
</dbReference>
<gene>
    <name evidence="3" type="ORF">RDB_LOCUS22155</name>
</gene>